<feature type="transmembrane region" description="Helical" evidence="7">
    <location>
        <begin position="27"/>
        <end position="44"/>
    </location>
</feature>
<name>A0ABV0FX04_9BURK</name>
<proteinExistence type="inferred from homology"/>
<keyword evidence="4 7" id="KW-0812">Transmembrane</keyword>
<evidence type="ECO:0000256" key="5">
    <source>
        <dbReference type="ARBA" id="ARBA00022989"/>
    </source>
</evidence>
<keyword evidence="9" id="KW-1185">Reference proteome</keyword>
<evidence type="ECO:0000256" key="7">
    <source>
        <dbReference type="SAM" id="Phobius"/>
    </source>
</evidence>
<feature type="transmembrane region" description="Helical" evidence="7">
    <location>
        <begin position="270"/>
        <end position="294"/>
    </location>
</feature>
<feature type="transmembrane region" description="Helical" evidence="7">
    <location>
        <begin position="99"/>
        <end position="124"/>
    </location>
</feature>
<feature type="transmembrane region" description="Helical" evidence="7">
    <location>
        <begin position="325"/>
        <end position="346"/>
    </location>
</feature>
<feature type="transmembrane region" description="Helical" evidence="7">
    <location>
        <begin position="166"/>
        <end position="188"/>
    </location>
</feature>
<feature type="transmembrane region" description="Helical" evidence="7">
    <location>
        <begin position="136"/>
        <end position="157"/>
    </location>
</feature>
<gene>
    <name evidence="8" type="ORF">ABDJ85_01960</name>
</gene>
<comment type="caution">
    <text evidence="8">The sequence shown here is derived from an EMBL/GenBank/DDBJ whole genome shotgun (WGS) entry which is preliminary data.</text>
</comment>
<comment type="similarity">
    <text evidence="2">Belongs to the UPF0324 family.</text>
</comment>
<accession>A0ABV0FX04</accession>
<evidence type="ECO:0000313" key="8">
    <source>
        <dbReference type="EMBL" id="MEO3690210.1"/>
    </source>
</evidence>
<evidence type="ECO:0000256" key="4">
    <source>
        <dbReference type="ARBA" id="ARBA00022692"/>
    </source>
</evidence>
<dbReference type="PANTHER" id="PTHR30106">
    <property type="entry name" value="INNER MEMBRANE PROTEIN YEIH-RELATED"/>
    <property type="match status" value="1"/>
</dbReference>
<comment type="subcellular location">
    <subcellularLocation>
        <location evidence="1">Cell membrane</location>
        <topology evidence="1">Multi-pass membrane protein</topology>
    </subcellularLocation>
</comment>
<reference evidence="8 9" key="1">
    <citation type="submission" date="2024-05" db="EMBL/GenBank/DDBJ databases">
        <title>Roseateles sp. DJS-2-20 16S ribosomal RNA gene Genome sequencing and assembly.</title>
        <authorList>
            <person name="Woo H."/>
        </authorList>
    </citation>
    <scope>NUCLEOTIDE SEQUENCE [LARGE SCALE GENOMIC DNA]</scope>
    <source>
        <strain evidence="8 9">DJS-2-20</strain>
    </source>
</reference>
<keyword evidence="3" id="KW-1003">Cell membrane</keyword>
<dbReference type="Pfam" id="PF03601">
    <property type="entry name" value="Cons_hypoth698"/>
    <property type="match status" value="1"/>
</dbReference>
<evidence type="ECO:0000256" key="6">
    <source>
        <dbReference type="ARBA" id="ARBA00023136"/>
    </source>
</evidence>
<evidence type="ECO:0000256" key="2">
    <source>
        <dbReference type="ARBA" id="ARBA00007977"/>
    </source>
</evidence>
<dbReference type="PANTHER" id="PTHR30106:SF2">
    <property type="entry name" value="UPF0324 INNER MEMBRANE PROTEIN YEIH"/>
    <property type="match status" value="1"/>
</dbReference>
<evidence type="ECO:0000256" key="1">
    <source>
        <dbReference type="ARBA" id="ARBA00004651"/>
    </source>
</evidence>
<evidence type="ECO:0000313" key="9">
    <source>
        <dbReference type="Proteomes" id="UP001495147"/>
    </source>
</evidence>
<evidence type="ECO:0000256" key="3">
    <source>
        <dbReference type="ARBA" id="ARBA00022475"/>
    </source>
</evidence>
<feature type="transmembrane region" description="Helical" evidence="7">
    <location>
        <begin position="72"/>
        <end position="92"/>
    </location>
</feature>
<dbReference type="EMBL" id="JBDPZD010000001">
    <property type="protein sequence ID" value="MEO3690210.1"/>
    <property type="molecule type" value="Genomic_DNA"/>
</dbReference>
<sequence>MQDPPLPLSAPAAPATPRWWLACQARWSGLLLCIVIGLAAAFVSKAHGGPQLLYALLFGVSLHFLHEDPRIAPGLALCSGLLLRLGVALLGVRITFGQMVGLGLGTVLAVAGSVVATLGFGLWLARRLGLSPAQGVLSGGATAICGASAALAIAAVLPRSREQERFTVLVVMLVTALSTLAMLAYPVVAHALDLSPRQSGIFFGAAIHDVAQVVASGYLLGTQAGDTATLVKLLRVASLAGVVAVVSLAWRQGPQAGAVRGGALRTVPWFLWVFFGLVGLQSLWPMPVAVATAATELSRDCITLAIAALGVRTSMQALVHSGWRPVLLMVAETVWLAGLVLAWVLLGTAR</sequence>
<feature type="transmembrane region" description="Helical" evidence="7">
    <location>
        <begin position="233"/>
        <end position="250"/>
    </location>
</feature>
<keyword evidence="5 7" id="KW-1133">Transmembrane helix</keyword>
<organism evidence="8 9">
    <name type="scientific">Roseateles paludis</name>
    <dbReference type="NCBI Taxonomy" id="3145238"/>
    <lineage>
        <taxon>Bacteria</taxon>
        <taxon>Pseudomonadati</taxon>
        <taxon>Pseudomonadota</taxon>
        <taxon>Betaproteobacteria</taxon>
        <taxon>Burkholderiales</taxon>
        <taxon>Sphaerotilaceae</taxon>
        <taxon>Roseateles</taxon>
    </lineage>
</organism>
<protein>
    <submittedName>
        <fullName evidence="8">Sulfate exporter family transporter</fullName>
    </submittedName>
</protein>
<keyword evidence="6 7" id="KW-0472">Membrane</keyword>
<dbReference type="RefSeq" id="WP_347703042.1">
    <property type="nucleotide sequence ID" value="NZ_JBDPZD010000001.1"/>
</dbReference>
<dbReference type="InterPro" id="IPR018383">
    <property type="entry name" value="UPF0324_pro"/>
</dbReference>
<dbReference type="Proteomes" id="UP001495147">
    <property type="component" value="Unassembled WGS sequence"/>
</dbReference>